<evidence type="ECO:0000313" key="1">
    <source>
        <dbReference type="EnsemblMetazoa" id="MDOA012865-PA"/>
    </source>
</evidence>
<dbReference type="KEGG" id="mde:101887505"/>
<organism evidence="1">
    <name type="scientific">Musca domestica</name>
    <name type="common">House fly</name>
    <dbReference type="NCBI Taxonomy" id="7370"/>
    <lineage>
        <taxon>Eukaryota</taxon>
        <taxon>Metazoa</taxon>
        <taxon>Ecdysozoa</taxon>
        <taxon>Arthropoda</taxon>
        <taxon>Hexapoda</taxon>
        <taxon>Insecta</taxon>
        <taxon>Pterygota</taxon>
        <taxon>Neoptera</taxon>
        <taxon>Endopterygota</taxon>
        <taxon>Diptera</taxon>
        <taxon>Brachycera</taxon>
        <taxon>Muscomorpha</taxon>
        <taxon>Muscoidea</taxon>
        <taxon>Muscidae</taxon>
        <taxon>Musca</taxon>
    </lineage>
</organism>
<dbReference type="GeneID" id="101887505"/>
<evidence type="ECO:0000313" key="4">
    <source>
        <dbReference type="RefSeq" id="XP_058976567.1"/>
    </source>
</evidence>
<keyword evidence="2" id="KW-1185">Reference proteome</keyword>
<reference evidence="1" key="1">
    <citation type="submission" date="2020-05" db="UniProtKB">
        <authorList>
            <consortium name="EnsemblMetazoa"/>
        </authorList>
    </citation>
    <scope>IDENTIFICATION</scope>
    <source>
        <strain evidence="1">Aabys</strain>
    </source>
</reference>
<dbReference type="eggNOG" id="ENOG502S4IP">
    <property type="taxonomic scope" value="Eukaryota"/>
</dbReference>
<evidence type="ECO:0000313" key="2">
    <source>
        <dbReference type="Proteomes" id="UP001652621"/>
    </source>
</evidence>
<dbReference type="VEuPathDB" id="VectorBase:MDOA012865"/>
<reference evidence="4" key="2">
    <citation type="submission" date="2025-05" db="UniProtKB">
        <authorList>
            <consortium name="RefSeq"/>
        </authorList>
    </citation>
    <scope>IDENTIFICATION</scope>
    <source>
        <strain evidence="3 4">Aabys</strain>
        <tissue evidence="4">Whole body</tissue>
    </source>
</reference>
<dbReference type="Proteomes" id="UP001652621">
    <property type="component" value="Unplaced"/>
</dbReference>
<dbReference type="VEuPathDB" id="VectorBase:MDOMA2_017590"/>
<accession>A0A1I8N957</accession>
<name>A0A1I8N957_MUSDO</name>
<dbReference type="EnsemblMetazoa" id="MDOA012865-RA">
    <property type="protein sequence ID" value="MDOA012865-PA"/>
    <property type="gene ID" value="MDOA012865"/>
</dbReference>
<protein>
    <submittedName>
        <fullName evidence="3">Uncharacterized protein LOC101887505</fullName>
    </submittedName>
    <submittedName>
        <fullName evidence="4">Uncharacterized protein LOC131800522</fullName>
    </submittedName>
</protein>
<dbReference type="RefSeq" id="XP_005183269.1">
    <property type="nucleotide sequence ID" value="XM_005183212.3"/>
</dbReference>
<dbReference type="OrthoDB" id="10262320at2759"/>
<proteinExistence type="predicted"/>
<dbReference type="VEuPathDB" id="VectorBase:MDOMA2_011771"/>
<evidence type="ECO:0000313" key="3">
    <source>
        <dbReference type="RefSeq" id="XP_005183269.1"/>
    </source>
</evidence>
<sequence length="270" mass="31151">MVGGDGGRGIQVLNISNVNAQGKTVLNDGKLLELIQQYPFIYNPRVRSYGDPDYTMWAWKRINAAFNRSYENDPFAAFSISDLISRWQVLKPLIQCLSKAYDLQAIPSSLRQSVLHINAELEDPRSNSNPKSNNPAQNLLQDYMPEIAELPLEKRLALEKDILEVLFRTELDSKQVKMLDFNEAKQANHEADDLLNDIGFKAVFERAWKQRRLMNNNTDVAKQLYGINPARLVRLSEAHKHIRPCYVNVKRMNLEDYLPLAQIKKFYSKR</sequence>
<dbReference type="AlphaFoldDB" id="A0A1I8N957"/>
<dbReference type="RefSeq" id="XP_058976567.1">
    <property type="nucleotide sequence ID" value="XM_059120584.1"/>
</dbReference>
<gene>
    <name evidence="1" type="primary">101887505</name>
    <name evidence="3" type="synonym">LOC101887505</name>
    <name evidence="4" type="synonym">LOC131800522</name>
</gene>